<proteinExistence type="predicted"/>
<evidence type="ECO:0000259" key="1">
    <source>
        <dbReference type="Pfam" id="PF18036"/>
    </source>
</evidence>
<dbReference type="Proteomes" id="UP000327044">
    <property type="component" value="Unassembled WGS sequence"/>
</dbReference>
<dbReference type="InParanoid" id="A0A1Y1JY58"/>
<gene>
    <name evidence="3" type="ORF">PPYR_02809</name>
</gene>
<name>A0A1Y1JY58_PHOPY</name>
<evidence type="ECO:0000313" key="2">
    <source>
        <dbReference type="EMBL" id="JAV54262.1"/>
    </source>
</evidence>
<protein>
    <recommendedName>
        <fullName evidence="1">SNRNP25 ubiquitin-like domain-containing protein</fullName>
    </recommendedName>
</protein>
<dbReference type="Gene3D" id="3.10.20.90">
    <property type="entry name" value="Phosphatidylinositol 3-kinase Catalytic Subunit, Chain A, domain 1"/>
    <property type="match status" value="1"/>
</dbReference>
<dbReference type="InterPro" id="IPR029071">
    <property type="entry name" value="Ubiquitin-like_domsf"/>
</dbReference>
<dbReference type="PANTHER" id="PTHR14942:SF0">
    <property type="entry name" value="U11_U12 SMALL NUCLEAR RIBONUCLEOPROTEIN 25 KDA PROTEIN"/>
    <property type="match status" value="1"/>
</dbReference>
<evidence type="ECO:0000313" key="3">
    <source>
        <dbReference type="EMBL" id="KAB0791009.1"/>
    </source>
</evidence>
<reference evidence="3" key="3">
    <citation type="submission" date="2019-08" db="EMBL/GenBank/DDBJ databases">
        <authorList>
            <consortium name="Photinus pyralis genome working group"/>
            <person name="Fallon T.R."/>
            <person name="Sander Lower S.E."/>
            <person name="Weng J.-K."/>
        </authorList>
    </citation>
    <scope>NUCLEOTIDE SEQUENCE</scope>
    <source>
        <strain evidence="3">1611_PpyrPB1</strain>
        <tissue evidence="3">Whole body</tissue>
    </source>
</reference>
<dbReference type="PANTHER" id="PTHR14942">
    <property type="entry name" value="U11/U12 SMALL NUCLEAR RIBONUCLEOPROTEIN 25 KDA PROTEIN"/>
    <property type="match status" value="1"/>
</dbReference>
<feature type="domain" description="SNRNP25 ubiquitin-like" evidence="1">
    <location>
        <begin position="62"/>
        <end position="151"/>
    </location>
</feature>
<dbReference type="CDD" id="cd17058">
    <property type="entry name" value="Ubl_SNRNP25"/>
    <property type="match status" value="1"/>
</dbReference>
<dbReference type="Pfam" id="PF18036">
    <property type="entry name" value="Ubiquitin_4"/>
    <property type="match status" value="1"/>
</dbReference>
<reference evidence="3 4" key="2">
    <citation type="journal article" date="2018" name="Elife">
        <title>Firefly genomes illuminate parallel origins of bioluminescence in beetles.</title>
        <authorList>
            <person name="Fallon T.R."/>
            <person name="Lower S.E."/>
            <person name="Chang C.H."/>
            <person name="Bessho-Uehara M."/>
            <person name="Martin G.J."/>
            <person name="Bewick A.J."/>
            <person name="Behringer M."/>
            <person name="Debat H.J."/>
            <person name="Wong I."/>
            <person name="Day J.C."/>
            <person name="Suvorov A."/>
            <person name="Silva C.J."/>
            <person name="Stanger-Hall K.F."/>
            <person name="Hall D.W."/>
            <person name="Schmitz R.J."/>
            <person name="Nelson D.R."/>
            <person name="Lewis S.M."/>
            <person name="Shigenobu S."/>
            <person name="Bybee S.M."/>
            <person name="Larracuente A.M."/>
            <person name="Oba Y."/>
            <person name="Weng J.K."/>
        </authorList>
    </citation>
    <scope>NUCLEOTIDE SEQUENCE [LARGE SCALE GENOMIC DNA]</scope>
    <source>
        <strain evidence="3">1611_PpyrPB1</strain>
        <tissue evidence="3">Whole body</tissue>
    </source>
</reference>
<dbReference type="AlphaFoldDB" id="A0A1Y1JY58"/>
<evidence type="ECO:0000313" key="4">
    <source>
        <dbReference type="Proteomes" id="UP000327044"/>
    </source>
</evidence>
<keyword evidence="4" id="KW-1185">Reference proteome</keyword>
<dbReference type="EMBL" id="GEZM01097352">
    <property type="protein sequence ID" value="JAV54262.1"/>
    <property type="molecule type" value="Transcribed_RNA"/>
</dbReference>
<dbReference type="InterPro" id="IPR039690">
    <property type="entry name" value="SNRNP25"/>
</dbReference>
<dbReference type="GO" id="GO:0000398">
    <property type="term" value="P:mRNA splicing, via spliceosome"/>
    <property type="evidence" value="ECO:0007669"/>
    <property type="project" value="InterPro"/>
</dbReference>
<organism evidence="2">
    <name type="scientific">Photinus pyralis</name>
    <name type="common">Common eastern firefly</name>
    <name type="synonym">Lampyris pyralis</name>
    <dbReference type="NCBI Taxonomy" id="7054"/>
    <lineage>
        <taxon>Eukaryota</taxon>
        <taxon>Metazoa</taxon>
        <taxon>Ecdysozoa</taxon>
        <taxon>Arthropoda</taxon>
        <taxon>Hexapoda</taxon>
        <taxon>Insecta</taxon>
        <taxon>Pterygota</taxon>
        <taxon>Neoptera</taxon>
        <taxon>Endopterygota</taxon>
        <taxon>Coleoptera</taxon>
        <taxon>Polyphaga</taxon>
        <taxon>Elateriformia</taxon>
        <taxon>Elateroidea</taxon>
        <taxon>Lampyridae</taxon>
        <taxon>Lampyrinae</taxon>
        <taxon>Photinus</taxon>
    </lineage>
</organism>
<dbReference type="GO" id="GO:0005689">
    <property type="term" value="C:U12-type spliceosomal complex"/>
    <property type="evidence" value="ECO:0007669"/>
    <property type="project" value="TreeGrafter"/>
</dbReference>
<accession>A0A1Y1JY58</accession>
<dbReference type="EMBL" id="GEZM01097353">
    <property type="protein sequence ID" value="JAV54260.1"/>
    <property type="molecule type" value="Transcribed_RNA"/>
</dbReference>
<dbReference type="InterPro" id="IPR040610">
    <property type="entry name" value="SNRNP25_ubiquitin"/>
</dbReference>
<reference evidence="2" key="1">
    <citation type="journal article" date="2016" name="Sci. Rep.">
        <title>Molecular characterization of firefly nuptial gifts: a multi-omics approach sheds light on postcopulatory sexual selection.</title>
        <authorList>
            <person name="Al-Wathiqui N."/>
            <person name="Fallon T.R."/>
            <person name="South A."/>
            <person name="Weng J.K."/>
            <person name="Lewis S.M."/>
        </authorList>
    </citation>
    <scope>NUCLEOTIDE SEQUENCE</scope>
</reference>
<sequence length="158" mass="18400">MLSNFSSLDEEIENLNHEDLCEITHSTLRRLLAADPLLSDLPGDVTNEEVISQIAVLQGQSITVFVLRNLESPLAVVIPQQGTTVRDLKKAIQRNFDLKQQRLRSKTKVSWRYVWRTYHLQHDLVTMKDNNELVINYGVTNKSEIRFVKRLHKDDRYN</sequence>
<dbReference type="SUPFAM" id="SSF54236">
    <property type="entry name" value="Ubiquitin-like"/>
    <property type="match status" value="1"/>
</dbReference>
<dbReference type="EMBL" id="VVIM01000011">
    <property type="protein sequence ID" value="KAB0791009.1"/>
    <property type="molecule type" value="Genomic_DNA"/>
</dbReference>